<dbReference type="InterPro" id="IPR035901">
    <property type="entry name" value="GIY-YIG_endonuc_sf"/>
</dbReference>
<proteinExistence type="inferred from homology"/>
<dbReference type="OrthoDB" id="287318at2"/>
<evidence type="ECO:0000313" key="5">
    <source>
        <dbReference type="Proteomes" id="UP000002257"/>
    </source>
</evidence>
<evidence type="ECO:0000256" key="2">
    <source>
        <dbReference type="SAM" id="MobiDB-lite"/>
    </source>
</evidence>
<dbReference type="HOGENOM" id="CLU_135650_4_3_5"/>
<reference evidence="4 5" key="1">
    <citation type="journal article" date="2010" name="J. Bacteriol.">
        <title>Complete genome sequence of the aerobic facultative methanotroph Methylocella silvestris BL2.</title>
        <authorList>
            <person name="Chen Y."/>
            <person name="Crombie A."/>
            <person name="Rahman M.T."/>
            <person name="Dedysh S.N."/>
            <person name="Liesack W."/>
            <person name="Stott M.B."/>
            <person name="Alam M."/>
            <person name="Theisen A.R."/>
            <person name="Murrell J.C."/>
            <person name="Dunfield P.F."/>
        </authorList>
    </citation>
    <scope>NUCLEOTIDE SEQUENCE [LARGE SCALE GENOMIC DNA]</scope>
    <source>
        <strain evidence="5">DSM 15510 / CIP 108128 / LMG 27833 / NCIMB 13906 / BL2</strain>
    </source>
</reference>
<dbReference type="InterPro" id="IPR050190">
    <property type="entry name" value="UPF0213_domain"/>
</dbReference>
<dbReference type="PANTHER" id="PTHR34477:SF1">
    <property type="entry name" value="UPF0213 PROTEIN YHBQ"/>
    <property type="match status" value="1"/>
</dbReference>
<dbReference type="PANTHER" id="PTHR34477">
    <property type="entry name" value="UPF0213 PROTEIN YHBQ"/>
    <property type="match status" value="1"/>
</dbReference>
<dbReference type="RefSeq" id="WP_012592448.1">
    <property type="nucleotide sequence ID" value="NC_011666.1"/>
</dbReference>
<organism evidence="4 5">
    <name type="scientific">Methylocella silvestris (strain DSM 15510 / CIP 108128 / LMG 27833 / NCIMB 13906 / BL2)</name>
    <dbReference type="NCBI Taxonomy" id="395965"/>
    <lineage>
        <taxon>Bacteria</taxon>
        <taxon>Pseudomonadati</taxon>
        <taxon>Pseudomonadota</taxon>
        <taxon>Alphaproteobacteria</taxon>
        <taxon>Hyphomicrobiales</taxon>
        <taxon>Beijerinckiaceae</taxon>
        <taxon>Methylocella</taxon>
    </lineage>
</organism>
<dbReference type="InterPro" id="IPR000305">
    <property type="entry name" value="GIY-YIG_endonuc"/>
</dbReference>
<dbReference type="eggNOG" id="COG2827">
    <property type="taxonomic scope" value="Bacteria"/>
</dbReference>
<dbReference type="Proteomes" id="UP000002257">
    <property type="component" value="Chromosome"/>
</dbReference>
<evidence type="ECO:0000259" key="3">
    <source>
        <dbReference type="PROSITE" id="PS50164"/>
    </source>
</evidence>
<comment type="similarity">
    <text evidence="1">Belongs to the UPF0213 family.</text>
</comment>
<evidence type="ECO:0000313" key="4">
    <source>
        <dbReference type="EMBL" id="ACK52379.1"/>
    </source>
</evidence>
<dbReference type="KEGG" id="msl:Msil_3490"/>
<feature type="region of interest" description="Disordered" evidence="2">
    <location>
        <begin position="96"/>
        <end position="125"/>
    </location>
</feature>
<sequence>MGIPDAGASIYILRCADGGYYTGVTRRSVAERVSEHAQGLIDDSYTKTRLPIELVFDEFYERADEAVAAERRIRGWSRAKKEAYMRGDFAALSALARRRGKSEQPTSDPPSFETQASPAPQDEGS</sequence>
<dbReference type="Gene3D" id="3.40.1440.10">
    <property type="entry name" value="GIY-YIG endonuclease"/>
    <property type="match status" value="1"/>
</dbReference>
<feature type="domain" description="GIY-YIG" evidence="3">
    <location>
        <begin position="6"/>
        <end position="83"/>
    </location>
</feature>
<dbReference type="EMBL" id="CP001280">
    <property type="protein sequence ID" value="ACK52379.1"/>
    <property type="molecule type" value="Genomic_DNA"/>
</dbReference>
<dbReference type="Pfam" id="PF01541">
    <property type="entry name" value="GIY-YIG"/>
    <property type="match status" value="1"/>
</dbReference>
<evidence type="ECO:0000256" key="1">
    <source>
        <dbReference type="ARBA" id="ARBA00007435"/>
    </source>
</evidence>
<accession>B8ETM7</accession>
<gene>
    <name evidence="4" type="ordered locus">Msil_3490</name>
</gene>
<dbReference type="CDD" id="cd10456">
    <property type="entry name" value="GIY-YIG_UPF0213"/>
    <property type="match status" value="1"/>
</dbReference>
<keyword evidence="5" id="KW-1185">Reference proteome</keyword>
<dbReference type="AlphaFoldDB" id="B8ETM7"/>
<dbReference type="STRING" id="395965.Msil_3490"/>
<dbReference type="PROSITE" id="PS50164">
    <property type="entry name" value="GIY_YIG"/>
    <property type="match status" value="1"/>
</dbReference>
<dbReference type="SUPFAM" id="SSF82771">
    <property type="entry name" value="GIY-YIG endonuclease"/>
    <property type="match status" value="1"/>
</dbReference>
<name>B8ETM7_METSB</name>
<protein>
    <submittedName>
        <fullName evidence="4">Excinuclease ABC C subunit domain protein</fullName>
    </submittedName>
</protein>